<feature type="chain" id="PRO_5021191742" evidence="1">
    <location>
        <begin position="22"/>
        <end position="132"/>
    </location>
</feature>
<organism evidence="2 3">
    <name type="scientific">Araneus ventricosus</name>
    <name type="common">Orbweaver spider</name>
    <name type="synonym">Epeira ventricosa</name>
    <dbReference type="NCBI Taxonomy" id="182803"/>
    <lineage>
        <taxon>Eukaryota</taxon>
        <taxon>Metazoa</taxon>
        <taxon>Ecdysozoa</taxon>
        <taxon>Arthropoda</taxon>
        <taxon>Chelicerata</taxon>
        <taxon>Arachnida</taxon>
        <taxon>Araneae</taxon>
        <taxon>Araneomorphae</taxon>
        <taxon>Entelegynae</taxon>
        <taxon>Araneoidea</taxon>
        <taxon>Araneidae</taxon>
        <taxon>Araneus</taxon>
    </lineage>
</organism>
<proteinExistence type="predicted"/>
<keyword evidence="3" id="KW-1185">Reference proteome</keyword>
<gene>
    <name evidence="2" type="ORF">AVEN_45873_1</name>
</gene>
<keyword evidence="1" id="KW-0732">Signal</keyword>
<dbReference type="AlphaFoldDB" id="A0A4Y2SAY0"/>
<name>A0A4Y2SAY0_ARAVE</name>
<dbReference type="EMBL" id="BGPR01020741">
    <property type="protein sequence ID" value="GBN85372.1"/>
    <property type="molecule type" value="Genomic_DNA"/>
</dbReference>
<sequence>MYPSNVHPFFILFLLIPFRGSVINYQRIRIPDNIKWTTFLKRGSVNLKFLGCVGKWPTMFLQVRREFHRRQVANAWLKCEIGHFSLTTSFNAILYPHKTNLVRHLEYIGSRTDVFDNLEDARSRMLSCATYP</sequence>
<feature type="signal peptide" evidence="1">
    <location>
        <begin position="1"/>
        <end position="21"/>
    </location>
</feature>
<evidence type="ECO:0000313" key="3">
    <source>
        <dbReference type="Proteomes" id="UP000499080"/>
    </source>
</evidence>
<comment type="caution">
    <text evidence="2">The sequence shown here is derived from an EMBL/GenBank/DDBJ whole genome shotgun (WGS) entry which is preliminary data.</text>
</comment>
<protein>
    <submittedName>
        <fullName evidence="2">Uncharacterized protein</fullName>
    </submittedName>
</protein>
<evidence type="ECO:0000313" key="2">
    <source>
        <dbReference type="EMBL" id="GBN85372.1"/>
    </source>
</evidence>
<accession>A0A4Y2SAY0</accession>
<reference evidence="2 3" key="1">
    <citation type="journal article" date="2019" name="Sci. Rep.">
        <title>Orb-weaving spider Araneus ventricosus genome elucidates the spidroin gene catalogue.</title>
        <authorList>
            <person name="Kono N."/>
            <person name="Nakamura H."/>
            <person name="Ohtoshi R."/>
            <person name="Moran D.A.P."/>
            <person name="Shinohara A."/>
            <person name="Yoshida Y."/>
            <person name="Fujiwara M."/>
            <person name="Mori M."/>
            <person name="Tomita M."/>
            <person name="Arakawa K."/>
        </authorList>
    </citation>
    <scope>NUCLEOTIDE SEQUENCE [LARGE SCALE GENOMIC DNA]</scope>
</reference>
<evidence type="ECO:0000256" key="1">
    <source>
        <dbReference type="SAM" id="SignalP"/>
    </source>
</evidence>
<dbReference type="Proteomes" id="UP000499080">
    <property type="component" value="Unassembled WGS sequence"/>
</dbReference>